<evidence type="ECO:0000256" key="9">
    <source>
        <dbReference type="ARBA" id="ARBA00040965"/>
    </source>
</evidence>
<dbReference type="OMA" id="HRHTIID"/>
<dbReference type="SUPFAM" id="SSF48439">
    <property type="entry name" value="Protein prenylyltransferase"/>
    <property type="match status" value="1"/>
</dbReference>
<dbReference type="EC" id="2.5.1.59" evidence="3"/>
<dbReference type="FunCoup" id="A0A6P6XUC4">
    <property type="interactions" value="1558"/>
</dbReference>
<dbReference type="Gene3D" id="1.25.40.120">
    <property type="entry name" value="Protein prenylyltransferase"/>
    <property type="match status" value="1"/>
</dbReference>
<dbReference type="EC" id="2.5.1.58" evidence="4"/>
<name>A0A6P6XUC4_DERPT</name>
<dbReference type="GO" id="GO:0005953">
    <property type="term" value="C:CAAX-protein geranylgeranyltransferase complex"/>
    <property type="evidence" value="ECO:0007669"/>
    <property type="project" value="TreeGrafter"/>
</dbReference>
<evidence type="ECO:0000256" key="10">
    <source>
        <dbReference type="ARBA" id="ARBA00041392"/>
    </source>
</evidence>
<reference evidence="15" key="1">
    <citation type="submission" date="2025-08" db="UniProtKB">
        <authorList>
            <consortium name="RefSeq"/>
        </authorList>
    </citation>
    <scope>IDENTIFICATION</scope>
    <source>
        <strain evidence="15">Airmid</strain>
    </source>
</reference>
<evidence type="ECO:0000256" key="11">
    <source>
        <dbReference type="ARBA" id="ARBA00042436"/>
    </source>
</evidence>
<sequence>MATFTILNPDQIDADDSSSDEYYGNDFVMYKDREDWADIEPVKQNDGHHAIVSISYLPQYEDTYNYFRAIMAKEEISERALQLTEDCIRFNPTNYTVWHYRRILLERLKKDPIDELNYIHRIILKNPKNYQVWEHQKFMLRKIREKIERNEFDGKLTIEDVCQKFKQFIDKVLHYDDSKNYHAWQQRQWFIRDWKKFDGEIDFTEKMIDHDIRNNSAWNHRFFVIKNTTGFSFDIIKQECEYTMEKNRLAPNNESSWNYLFGLIKQSDTKIESFEWILDECQTMYNEQTDKTLCSPHLVYFMFRFLTLKMESLIENDDGGDNDKNSETMKSLYEQAVDYCEKLAKSIDTVRKNYWNYQLEQLKKFYAS</sequence>
<dbReference type="CTD" id="2339"/>
<evidence type="ECO:0000256" key="12">
    <source>
        <dbReference type="ARBA" id="ARBA00043086"/>
    </source>
</evidence>
<dbReference type="KEGG" id="dpte:113791043"/>
<gene>
    <name evidence="15" type="primary">LOC113791043</name>
</gene>
<dbReference type="Proteomes" id="UP000515146">
    <property type="component" value="Unplaced"/>
</dbReference>
<evidence type="ECO:0000256" key="3">
    <source>
        <dbReference type="ARBA" id="ARBA00012700"/>
    </source>
</evidence>
<evidence type="ECO:0000256" key="13">
    <source>
        <dbReference type="ARBA" id="ARBA00043219"/>
    </source>
</evidence>
<evidence type="ECO:0000256" key="5">
    <source>
        <dbReference type="ARBA" id="ARBA00022602"/>
    </source>
</evidence>
<keyword evidence="6" id="KW-0808">Transferase</keyword>
<dbReference type="InParanoid" id="A0A6P6XUC4"/>
<evidence type="ECO:0000256" key="4">
    <source>
        <dbReference type="ARBA" id="ARBA00012702"/>
    </source>
</evidence>
<evidence type="ECO:0000256" key="8">
    <source>
        <dbReference type="ARBA" id="ARBA00022842"/>
    </source>
</evidence>
<keyword evidence="8" id="KW-0460">Magnesium</keyword>
<evidence type="ECO:0000256" key="1">
    <source>
        <dbReference type="ARBA" id="ARBA00001946"/>
    </source>
</evidence>
<dbReference type="PANTHER" id="PTHR11129">
    <property type="entry name" value="PROTEIN FARNESYLTRANSFERASE ALPHA SUBUNIT/RAB GERANYLGERANYL TRANSFERASE ALPHA SUBUNIT"/>
    <property type="match status" value="1"/>
</dbReference>
<accession>A0A6P6XUC4</accession>
<dbReference type="GO" id="GO:0005965">
    <property type="term" value="C:protein farnesyltransferase complex"/>
    <property type="evidence" value="ECO:0007669"/>
    <property type="project" value="TreeGrafter"/>
</dbReference>
<evidence type="ECO:0000313" key="14">
    <source>
        <dbReference type="Proteomes" id="UP000515146"/>
    </source>
</evidence>
<comment type="cofactor">
    <cofactor evidence="1">
        <name>Mg(2+)</name>
        <dbReference type="ChEBI" id="CHEBI:18420"/>
    </cofactor>
</comment>
<proteinExistence type="inferred from homology"/>
<dbReference type="PANTHER" id="PTHR11129:SF1">
    <property type="entry name" value="PROTEIN FARNESYLTRANSFERASE_GERANYLGERANYLTRANSFERASE TYPE-1 SUBUNIT ALPHA"/>
    <property type="match status" value="1"/>
</dbReference>
<dbReference type="GO" id="GO:0004660">
    <property type="term" value="F:protein farnesyltransferase activity"/>
    <property type="evidence" value="ECO:0007669"/>
    <property type="project" value="UniProtKB-EC"/>
</dbReference>
<evidence type="ECO:0000313" key="15">
    <source>
        <dbReference type="RefSeq" id="XP_027196563.1"/>
    </source>
</evidence>
<dbReference type="OrthoDB" id="272289at2759"/>
<dbReference type="RefSeq" id="XP_027196563.1">
    <property type="nucleotide sequence ID" value="XM_027340762.1"/>
</dbReference>
<dbReference type="AlphaFoldDB" id="A0A6P6XUC4"/>
<keyword evidence="14" id="KW-1185">Reference proteome</keyword>
<evidence type="ECO:0000256" key="2">
    <source>
        <dbReference type="ARBA" id="ARBA00006734"/>
    </source>
</evidence>
<keyword evidence="5" id="KW-0637">Prenyltransferase</keyword>
<evidence type="ECO:0000256" key="7">
    <source>
        <dbReference type="ARBA" id="ARBA00022737"/>
    </source>
</evidence>
<keyword evidence="7" id="KW-0677">Repeat</keyword>
<protein>
    <recommendedName>
        <fullName evidence="9">Protein farnesyltransferase/geranylgeranyltransferase type-1 subunit alpha</fullName>
        <ecNumber evidence="4">2.5.1.58</ecNumber>
        <ecNumber evidence="3">2.5.1.59</ecNumber>
    </recommendedName>
    <alternativeName>
        <fullName evidence="12">CAAX farnesyltransferase subunit alpha</fullName>
    </alternativeName>
    <alternativeName>
        <fullName evidence="11">FTase-alpha</fullName>
    </alternativeName>
    <alternativeName>
        <fullName evidence="10">Ras proteins prenyltransferase subunit alpha</fullName>
    </alternativeName>
    <alternativeName>
        <fullName evidence="13">Type I protein geranyl-geranyltransferase subunit alpha</fullName>
    </alternativeName>
</protein>
<dbReference type="PROSITE" id="PS51147">
    <property type="entry name" value="PFTA"/>
    <property type="match status" value="4"/>
</dbReference>
<organism evidence="14 15">
    <name type="scientific">Dermatophagoides pteronyssinus</name>
    <name type="common">European house dust mite</name>
    <dbReference type="NCBI Taxonomy" id="6956"/>
    <lineage>
        <taxon>Eukaryota</taxon>
        <taxon>Metazoa</taxon>
        <taxon>Ecdysozoa</taxon>
        <taxon>Arthropoda</taxon>
        <taxon>Chelicerata</taxon>
        <taxon>Arachnida</taxon>
        <taxon>Acari</taxon>
        <taxon>Acariformes</taxon>
        <taxon>Sarcoptiformes</taxon>
        <taxon>Astigmata</taxon>
        <taxon>Psoroptidia</taxon>
        <taxon>Analgoidea</taxon>
        <taxon>Pyroglyphidae</taxon>
        <taxon>Dermatophagoidinae</taxon>
        <taxon>Dermatophagoides</taxon>
    </lineage>
</organism>
<dbReference type="Pfam" id="PF01239">
    <property type="entry name" value="PPTA"/>
    <property type="match status" value="5"/>
</dbReference>
<evidence type="ECO:0000256" key="6">
    <source>
        <dbReference type="ARBA" id="ARBA00022679"/>
    </source>
</evidence>
<dbReference type="GO" id="GO:0004662">
    <property type="term" value="F:CAAX-protein geranylgeranyltransferase activity"/>
    <property type="evidence" value="ECO:0007669"/>
    <property type="project" value="UniProtKB-EC"/>
</dbReference>
<comment type="similarity">
    <text evidence="2">Belongs to the protein prenyltransferase subunit alpha family.</text>
</comment>
<dbReference type="InterPro" id="IPR002088">
    <property type="entry name" value="Prenyl_trans_a"/>
</dbReference>